<dbReference type="EMBL" id="JAEPBG010000009">
    <property type="protein sequence ID" value="MBK4736855.1"/>
    <property type="molecule type" value="Genomic_DNA"/>
</dbReference>
<dbReference type="Gene3D" id="1.20.910.10">
    <property type="entry name" value="Heme oxygenase-like"/>
    <property type="match status" value="1"/>
</dbReference>
<evidence type="ECO:0000313" key="3">
    <source>
        <dbReference type="Proteomes" id="UP000622890"/>
    </source>
</evidence>
<gene>
    <name evidence="2" type="ORF">JJB74_19715</name>
</gene>
<protein>
    <submittedName>
        <fullName evidence="2">Iron-containing redox enzyme family protein</fullName>
    </submittedName>
</protein>
<dbReference type="RefSeq" id="WP_200594702.1">
    <property type="nucleotide sequence ID" value="NZ_JAEPBG010000009.1"/>
</dbReference>
<evidence type="ECO:0000256" key="1">
    <source>
        <dbReference type="SAM" id="Coils"/>
    </source>
</evidence>
<dbReference type="AlphaFoldDB" id="A0A934W7W3"/>
<dbReference type="InterPro" id="IPR016084">
    <property type="entry name" value="Haem_Oase-like_multi-hlx"/>
</dbReference>
<sequence length="488" mass="54808">MLSPSLSKALPEALQCLSLSTPERASDAPSRDVYFALLREDPEPSALHSAVEYLERQLELADALPCDLPADPADIPEWILGSTQQVGRQYREYLAARRNGAPRAYFSGKAHALHFLKGVAPTKLVDGAWLYGLTRRWNDARLLPLIRIYLEELGNGVPERNHVLLFKRLLAAHGCERWEALPEANFVQGAIQLALAQHAERFLPEIIGFNLGYEQLPLHLLICAYELDELGIDPMYFTLHVTVDNADSGHARKALDGLLEMMPRIGDRSDFLARVARGYKLNMLGASTNSVIREFDLQREVEAILAAKSQVGREAHSDYCRIAGRTVNDWLAEPQQVPAFLEALQQHGWIRRNEDPQQSRFWRLIDGPGARMFGVFTGYEMTAIREWIAGDWQGAPRELSFRARSRMLEQPTTPANARARGVLRSRGQRAPATAVDEFSAELRLLEDRLAEMESREERMDLLSRLMAPALHHGAAGLMATRIYSGMLA</sequence>
<dbReference type="Proteomes" id="UP000622890">
    <property type="component" value="Unassembled WGS sequence"/>
</dbReference>
<name>A0A934W7W3_9BURK</name>
<accession>A0A934W7W3</accession>
<dbReference type="SMART" id="SM01236">
    <property type="entry name" value="Haem_oxygenase_2"/>
    <property type="match status" value="1"/>
</dbReference>
<keyword evidence="1" id="KW-0175">Coiled coil</keyword>
<organism evidence="2 3">
    <name type="scientific">Noviherbaspirillum pedocola</name>
    <dbReference type="NCBI Taxonomy" id="2801341"/>
    <lineage>
        <taxon>Bacteria</taxon>
        <taxon>Pseudomonadati</taxon>
        <taxon>Pseudomonadota</taxon>
        <taxon>Betaproteobacteria</taxon>
        <taxon>Burkholderiales</taxon>
        <taxon>Oxalobacteraceae</taxon>
        <taxon>Noviherbaspirillum</taxon>
    </lineage>
</organism>
<reference evidence="2" key="1">
    <citation type="submission" date="2021-01" db="EMBL/GenBank/DDBJ databases">
        <title>Genome sequence of strain Noviherbaspirillum sp. DKR-6.</title>
        <authorList>
            <person name="Chaudhary D.K."/>
        </authorList>
    </citation>
    <scope>NUCLEOTIDE SEQUENCE</scope>
    <source>
        <strain evidence="2">DKR-6</strain>
    </source>
</reference>
<feature type="coiled-coil region" evidence="1">
    <location>
        <begin position="435"/>
        <end position="462"/>
    </location>
</feature>
<proteinExistence type="predicted"/>
<dbReference type="Pfam" id="PF14518">
    <property type="entry name" value="Haem_oxygenas_2"/>
    <property type="match status" value="1"/>
</dbReference>
<comment type="caution">
    <text evidence="2">The sequence shown here is derived from an EMBL/GenBank/DDBJ whole genome shotgun (WGS) entry which is preliminary data.</text>
</comment>
<keyword evidence="3" id="KW-1185">Reference proteome</keyword>
<evidence type="ECO:0000313" key="2">
    <source>
        <dbReference type="EMBL" id="MBK4736855.1"/>
    </source>
</evidence>